<dbReference type="InterPro" id="IPR023214">
    <property type="entry name" value="HAD_sf"/>
</dbReference>
<dbReference type="SFLD" id="SFLDG01129">
    <property type="entry name" value="C1.5:_HAD__Beta-PGM__Phosphata"/>
    <property type="match status" value="1"/>
</dbReference>
<dbReference type="GO" id="GO:0046872">
    <property type="term" value="F:metal ion binding"/>
    <property type="evidence" value="ECO:0007669"/>
    <property type="project" value="UniProtKB-KW"/>
</dbReference>
<keyword evidence="4" id="KW-0460">Magnesium</keyword>
<dbReference type="Gene3D" id="1.10.150.240">
    <property type="entry name" value="Putative phosphatase, domain 2"/>
    <property type="match status" value="1"/>
</dbReference>
<name>A0A5A9X4K8_9BACT</name>
<evidence type="ECO:0000313" key="6">
    <source>
        <dbReference type="Proteomes" id="UP000324298"/>
    </source>
</evidence>
<dbReference type="InterPro" id="IPR023198">
    <property type="entry name" value="PGP-like_dom2"/>
</dbReference>
<reference evidence="5 6" key="1">
    <citation type="submission" date="2019-04" db="EMBL/GenBank/DDBJ databases">
        <title>Geobacter ruber sp. nov., ferric-reducing bacteria isolated from paddy soil.</title>
        <authorList>
            <person name="Xu Z."/>
            <person name="Masuda Y."/>
            <person name="Itoh H."/>
            <person name="Senoo K."/>
        </authorList>
    </citation>
    <scope>NUCLEOTIDE SEQUENCE [LARGE SCALE GENOMIC DNA]</scope>
    <source>
        <strain evidence="5 6">Red88</strain>
    </source>
</reference>
<dbReference type="InterPro" id="IPR051600">
    <property type="entry name" value="Beta-PGM-like"/>
</dbReference>
<gene>
    <name evidence="5" type="ORF">ET418_17480</name>
</gene>
<dbReference type="NCBIfam" id="TIGR01509">
    <property type="entry name" value="HAD-SF-IA-v3"/>
    <property type="match status" value="1"/>
</dbReference>
<evidence type="ECO:0000256" key="2">
    <source>
        <dbReference type="ARBA" id="ARBA00006171"/>
    </source>
</evidence>
<organism evidence="5 6">
    <name type="scientific">Oryzomonas rubra</name>
    <dbReference type="NCBI Taxonomy" id="2509454"/>
    <lineage>
        <taxon>Bacteria</taxon>
        <taxon>Pseudomonadati</taxon>
        <taxon>Thermodesulfobacteriota</taxon>
        <taxon>Desulfuromonadia</taxon>
        <taxon>Geobacterales</taxon>
        <taxon>Geobacteraceae</taxon>
        <taxon>Oryzomonas</taxon>
    </lineage>
</organism>
<protein>
    <submittedName>
        <fullName evidence="5">HAD family phosphatase</fullName>
    </submittedName>
</protein>
<dbReference type="EMBL" id="SRSD01000013">
    <property type="protein sequence ID" value="KAA0888007.1"/>
    <property type="molecule type" value="Genomic_DNA"/>
</dbReference>
<comment type="cofactor">
    <cofactor evidence="1">
        <name>Mg(2+)</name>
        <dbReference type="ChEBI" id="CHEBI:18420"/>
    </cofactor>
</comment>
<comment type="caution">
    <text evidence="5">The sequence shown here is derived from an EMBL/GenBank/DDBJ whole genome shotgun (WGS) entry which is preliminary data.</text>
</comment>
<evidence type="ECO:0000256" key="1">
    <source>
        <dbReference type="ARBA" id="ARBA00001946"/>
    </source>
</evidence>
<dbReference type="InterPro" id="IPR036412">
    <property type="entry name" value="HAD-like_sf"/>
</dbReference>
<dbReference type="PANTHER" id="PTHR46193:SF21">
    <property type="entry name" value="SLL1138 PROTEIN"/>
    <property type="match status" value="1"/>
</dbReference>
<keyword evidence="6" id="KW-1185">Reference proteome</keyword>
<dbReference type="OrthoDB" id="9807630at2"/>
<dbReference type="SFLD" id="SFLDG01135">
    <property type="entry name" value="C1.5.6:_HAD__Beta-PGM__Phospha"/>
    <property type="match status" value="1"/>
</dbReference>
<dbReference type="AlphaFoldDB" id="A0A5A9X4K8"/>
<evidence type="ECO:0000256" key="3">
    <source>
        <dbReference type="ARBA" id="ARBA00022723"/>
    </source>
</evidence>
<keyword evidence="3" id="KW-0479">Metal-binding</keyword>
<evidence type="ECO:0000256" key="4">
    <source>
        <dbReference type="ARBA" id="ARBA00022842"/>
    </source>
</evidence>
<dbReference type="SUPFAM" id="SSF56784">
    <property type="entry name" value="HAD-like"/>
    <property type="match status" value="1"/>
</dbReference>
<dbReference type="Pfam" id="PF13419">
    <property type="entry name" value="HAD_2"/>
    <property type="match status" value="1"/>
</dbReference>
<dbReference type="SFLD" id="SFLDS00003">
    <property type="entry name" value="Haloacid_Dehalogenase"/>
    <property type="match status" value="1"/>
</dbReference>
<dbReference type="InterPro" id="IPR041492">
    <property type="entry name" value="HAD_2"/>
</dbReference>
<proteinExistence type="inferred from homology"/>
<dbReference type="PANTHER" id="PTHR46193">
    <property type="entry name" value="6-PHOSPHOGLUCONATE PHOSPHATASE"/>
    <property type="match status" value="1"/>
</dbReference>
<dbReference type="InterPro" id="IPR006439">
    <property type="entry name" value="HAD-SF_hydro_IA"/>
</dbReference>
<comment type="similarity">
    <text evidence="2">Belongs to the HAD-like hydrolase superfamily. CbbY/CbbZ/Gph/YieH family.</text>
</comment>
<dbReference type="RefSeq" id="WP_149309847.1">
    <property type="nucleotide sequence ID" value="NZ_SRSD01000013.1"/>
</dbReference>
<accession>A0A5A9X4K8</accession>
<evidence type="ECO:0000313" key="5">
    <source>
        <dbReference type="EMBL" id="KAA0888007.1"/>
    </source>
</evidence>
<dbReference type="GO" id="GO:0003824">
    <property type="term" value="F:catalytic activity"/>
    <property type="evidence" value="ECO:0007669"/>
    <property type="project" value="UniProtKB-ARBA"/>
</dbReference>
<dbReference type="Proteomes" id="UP000324298">
    <property type="component" value="Unassembled WGS sequence"/>
</dbReference>
<dbReference type="Gene3D" id="3.40.50.1000">
    <property type="entry name" value="HAD superfamily/HAD-like"/>
    <property type="match status" value="1"/>
</dbReference>
<sequence>MVVFPVGLEANAVIFDFDGVIVDTEPLHYKAFQRILEPLGLGFSWQQYVDIYMGFDDRDAFVEAFATQNRPLDTATLSSLVERKAEIFQTVIQDGITSYPGVVELIKKLHHMKVPLAISSGALQSDIAPIVEQLGIANCFDVIVTADDVTKSKPDPETYRLAFEKLASHAALTPDRTIAIEDTPAGITAAKGAGLQVIGLTNSYPKALISEASVVLDSLEELIPFTVHP</sequence>